<accession>A0ABS5JLE9</accession>
<dbReference type="Proteomes" id="UP000680634">
    <property type="component" value="Unassembled WGS sequence"/>
</dbReference>
<name>A0ABS5JLE9_9GAMM</name>
<sequence>MRRSILLKKEDKRMPEIVVYAVEGRSAEQKKTLMVKITEAVVESFGVERDRVVVSIVETKASDKARGGVLYSERGK</sequence>
<evidence type="ECO:0000259" key="2">
    <source>
        <dbReference type="Pfam" id="PF01361"/>
    </source>
</evidence>
<feature type="domain" description="4-oxalocrotonate tautomerase-like" evidence="2">
    <location>
        <begin position="16"/>
        <end position="71"/>
    </location>
</feature>
<keyword evidence="1" id="KW-0413">Isomerase</keyword>
<dbReference type="SUPFAM" id="SSF55331">
    <property type="entry name" value="Tautomerase/MIF"/>
    <property type="match status" value="1"/>
</dbReference>
<evidence type="ECO:0000313" key="4">
    <source>
        <dbReference type="Proteomes" id="UP000680634"/>
    </source>
</evidence>
<dbReference type="Gene3D" id="3.30.429.10">
    <property type="entry name" value="Macrophage Migration Inhibitory Factor"/>
    <property type="match status" value="1"/>
</dbReference>
<gene>
    <name evidence="3" type="ORF">JK232_17970</name>
</gene>
<evidence type="ECO:0000256" key="1">
    <source>
        <dbReference type="ARBA" id="ARBA00023235"/>
    </source>
</evidence>
<dbReference type="InterPro" id="IPR014347">
    <property type="entry name" value="Tautomerase/MIF_sf"/>
</dbReference>
<dbReference type="InterPro" id="IPR004370">
    <property type="entry name" value="4-OT-like_dom"/>
</dbReference>
<organism evidence="3 4">
    <name type="scientific">Nissabacter archeti</name>
    <dbReference type="NCBI Taxonomy" id="1917880"/>
    <lineage>
        <taxon>Bacteria</taxon>
        <taxon>Pseudomonadati</taxon>
        <taxon>Pseudomonadota</taxon>
        <taxon>Gammaproteobacteria</taxon>
        <taxon>Enterobacterales</taxon>
        <taxon>Yersiniaceae</taxon>
        <taxon>Nissabacter</taxon>
    </lineage>
</organism>
<protein>
    <submittedName>
        <fullName evidence="3">Tautomerase family protein</fullName>
    </submittedName>
</protein>
<proteinExistence type="predicted"/>
<comment type="caution">
    <text evidence="3">The sequence shown here is derived from an EMBL/GenBank/DDBJ whole genome shotgun (WGS) entry which is preliminary data.</text>
</comment>
<dbReference type="Pfam" id="PF01361">
    <property type="entry name" value="Tautomerase"/>
    <property type="match status" value="1"/>
</dbReference>
<evidence type="ECO:0000313" key="3">
    <source>
        <dbReference type="EMBL" id="MBS0970781.1"/>
    </source>
</evidence>
<dbReference type="EMBL" id="JAERKB010000013">
    <property type="protein sequence ID" value="MBS0970781.1"/>
    <property type="molecule type" value="Genomic_DNA"/>
</dbReference>
<reference evidence="3 4" key="1">
    <citation type="submission" date="2020-12" db="EMBL/GenBank/DDBJ databases">
        <authorList>
            <person name="Mcmullen J.G."/>
        </authorList>
    </citation>
    <scope>NUCLEOTIDE SEQUENCE [LARGE SCALE GENOMIC DNA]</scope>
    <source>
        <strain evidence="3 4">JGM97</strain>
    </source>
</reference>
<reference evidence="4" key="2">
    <citation type="submission" date="2023-07" db="EMBL/GenBank/DDBJ databases">
        <title>Genome-inferred correspondence between phylogeny and metabolic traits in the wild Drosophila gut microbiome.</title>
        <authorList>
            <person name="Bueno E."/>
            <person name="Blow F."/>
            <person name="Douglas A.E."/>
        </authorList>
    </citation>
    <scope>NUCLEOTIDE SEQUENCE [LARGE SCALE GENOMIC DNA]</scope>
    <source>
        <strain evidence="4">JGM97</strain>
    </source>
</reference>
<keyword evidence="4" id="KW-1185">Reference proteome</keyword>